<feature type="chain" id="PRO_5044022586" description="limulus clotting factor C" evidence="13">
    <location>
        <begin position="22"/>
        <end position="515"/>
    </location>
</feature>
<comment type="catalytic activity">
    <reaction evidence="11">
        <text>Selective cleavage of 103-Arg-|-Ser-104 and 124-Ile-|-Ile-125 bonds in Limulus clotting factor B to form activated factor B. Cleavage of -Pro-Arg-|-Xaa- bonds in synthetic substrates.</text>
        <dbReference type="EC" id="3.4.21.84"/>
    </reaction>
</comment>
<keyword evidence="1" id="KW-0245">EGF-like domain</keyword>
<dbReference type="EC" id="3.4.21.84" evidence="12"/>
<evidence type="ECO:0000313" key="16">
    <source>
        <dbReference type="Proteomes" id="UP001054837"/>
    </source>
</evidence>
<dbReference type="GO" id="GO:0042381">
    <property type="term" value="P:hemolymph coagulation"/>
    <property type="evidence" value="ECO:0007669"/>
    <property type="project" value="UniProtKB-KW"/>
</dbReference>
<dbReference type="GO" id="GO:0006508">
    <property type="term" value="P:proteolysis"/>
    <property type="evidence" value="ECO:0007669"/>
    <property type="project" value="UniProtKB-KW"/>
</dbReference>
<dbReference type="GO" id="GO:0007155">
    <property type="term" value="P:cell adhesion"/>
    <property type="evidence" value="ECO:0007669"/>
    <property type="project" value="UniProtKB-KW"/>
</dbReference>
<evidence type="ECO:0000256" key="12">
    <source>
        <dbReference type="ARBA" id="ARBA00066707"/>
    </source>
</evidence>
<evidence type="ECO:0000256" key="1">
    <source>
        <dbReference type="ARBA" id="ARBA00022536"/>
    </source>
</evidence>
<evidence type="ECO:0000256" key="7">
    <source>
        <dbReference type="ARBA" id="ARBA00022820"/>
    </source>
</evidence>
<organism evidence="15 16">
    <name type="scientific">Caerostris darwini</name>
    <dbReference type="NCBI Taxonomy" id="1538125"/>
    <lineage>
        <taxon>Eukaryota</taxon>
        <taxon>Metazoa</taxon>
        <taxon>Ecdysozoa</taxon>
        <taxon>Arthropoda</taxon>
        <taxon>Chelicerata</taxon>
        <taxon>Arachnida</taxon>
        <taxon>Araneae</taxon>
        <taxon>Araneomorphae</taxon>
        <taxon>Entelegynae</taxon>
        <taxon>Araneoidea</taxon>
        <taxon>Araneidae</taxon>
        <taxon>Caerostris</taxon>
    </lineage>
</organism>
<dbReference type="PANTHER" id="PTHR24252">
    <property type="entry name" value="ACROSIN-RELATED"/>
    <property type="match status" value="1"/>
</dbReference>
<keyword evidence="6" id="KW-0378">Hydrolase</keyword>
<keyword evidence="8" id="KW-0720">Serine protease</keyword>
<dbReference type="InterPro" id="IPR009003">
    <property type="entry name" value="Peptidase_S1_PA"/>
</dbReference>
<dbReference type="InterPro" id="IPR043504">
    <property type="entry name" value="Peptidase_S1_PA_chymotrypsin"/>
</dbReference>
<evidence type="ECO:0000256" key="2">
    <source>
        <dbReference type="ARBA" id="ARBA00022659"/>
    </source>
</evidence>
<evidence type="ECO:0000256" key="3">
    <source>
        <dbReference type="ARBA" id="ARBA00022670"/>
    </source>
</evidence>
<accession>A0AAV4Q4K9</accession>
<dbReference type="Proteomes" id="UP001054837">
    <property type="component" value="Unassembled WGS sequence"/>
</dbReference>
<feature type="domain" description="Peptidase S1" evidence="14">
    <location>
        <begin position="264"/>
        <end position="514"/>
    </location>
</feature>
<evidence type="ECO:0000256" key="6">
    <source>
        <dbReference type="ARBA" id="ARBA00022801"/>
    </source>
</evidence>
<dbReference type="SMART" id="SM00020">
    <property type="entry name" value="Tryp_SPc"/>
    <property type="match status" value="1"/>
</dbReference>
<comment type="caution">
    <text evidence="15">The sequence shown here is derived from an EMBL/GenBank/DDBJ whole genome shotgun (WGS) entry which is preliminary data.</text>
</comment>
<evidence type="ECO:0000256" key="4">
    <source>
        <dbReference type="ARBA" id="ARBA00022729"/>
    </source>
</evidence>
<dbReference type="PROSITE" id="PS50240">
    <property type="entry name" value="TRYPSIN_DOM"/>
    <property type="match status" value="1"/>
</dbReference>
<keyword evidence="7" id="KW-0353">Hemolymph clotting</keyword>
<evidence type="ECO:0000256" key="10">
    <source>
        <dbReference type="ARBA" id="ARBA00023157"/>
    </source>
</evidence>
<dbReference type="PRINTS" id="PR00722">
    <property type="entry name" value="CHYMOTRYPSIN"/>
</dbReference>
<keyword evidence="9" id="KW-0130">Cell adhesion</keyword>
<keyword evidence="4 13" id="KW-0732">Signal</keyword>
<dbReference type="Pfam" id="PF00089">
    <property type="entry name" value="Trypsin"/>
    <property type="match status" value="1"/>
</dbReference>
<dbReference type="AlphaFoldDB" id="A0AAV4Q4K9"/>
<sequence>MSLIFILSLAVVLNFSQTVSSGSQLTRCKTANGHPGLCVAARLCRVRTIKLIPCPSQDLGLFCCPFPSNATFDWSLEDKEAGPVVYPSDGGAKTFPTKTDGESVDIVFPADDTIRKSFTHKPIGTNTKVSPSPKVTTPHTAWLKPCKPSEIKPKNLNPVLERNPEEKEFTNVEFEMIPIPKTTTTTKVPTVKISEIPKVLSTPKTRIDFTSSSTTTKKFDVNLVPLDAPTTKSVLKTTDDLFDNVVTNKPFETACGSVPFSKNIAGGTESKPNQWPWMTAIFQRFTTARPNKFLCGGSLINTRYIVSAAHCCVSGGSSTALPASSFLVRMGSNNVESGDTFSVSKVKVHSNFSFSGQYNDIALLRLTADLNAYTDRIAPVCLPYPTLLEADLVDQMATVIGWGASYLGGDHQETLHEVTMPIVSTDDCALAYSRIKSAAFLARGSTHVLCAGLKEGGKDSCKSDSGGPLMIPLNNDSWTVIGIVSFGYRCAEPGFPGVYTRVTHYLEWIYSNTND</sequence>
<evidence type="ECO:0000256" key="8">
    <source>
        <dbReference type="ARBA" id="ARBA00022825"/>
    </source>
</evidence>
<dbReference type="GO" id="GO:0030246">
    <property type="term" value="F:carbohydrate binding"/>
    <property type="evidence" value="ECO:0007669"/>
    <property type="project" value="UniProtKB-KW"/>
</dbReference>
<evidence type="ECO:0000256" key="5">
    <source>
        <dbReference type="ARBA" id="ARBA00022734"/>
    </source>
</evidence>
<keyword evidence="10" id="KW-1015">Disulfide bond</keyword>
<dbReference type="InterPro" id="IPR001254">
    <property type="entry name" value="Trypsin_dom"/>
</dbReference>
<dbReference type="FunFam" id="2.40.10.10:FF:000120">
    <property type="entry name" value="Putative serine protease"/>
    <property type="match status" value="1"/>
</dbReference>
<keyword evidence="5" id="KW-0430">Lectin</keyword>
<evidence type="ECO:0000259" key="14">
    <source>
        <dbReference type="PROSITE" id="PS50240"/>
    </source>
</evidence>
<dbReference type="EMBL" id="BPLQ01003666">
    <property type="protein sequence ID" value="GIY02343.1"/>
    <property type="molecule type" value="Genomic_DNA"/>
</dbReference>
<dbReference type="InterPro" id="IPR001314">
    <property type="entry name" value="Peptidase_S1A"/>
</dbReference>
<name>A0AAV4Q4K9_9ARAC</name>
<dbReference type="Gene3D" id="2.40.10.10">
    <property type="entry name" value="Trypsin-like serine proteases"/>
    <property type="match status" value="1"/>
</dbReference>
<keyword evidence="3" id="KW-0645">Protease</keyword>
<reference evidence="15 16" key="1">
    <citation type="submission" date="2021-06" db="EMBL/GenBank/DDBJ databases">
        <title>Caerostris darwini draft genome.</title>
        <authorList>
            <person name="Kono N."/>
            <person name="Arakawa K."/>
        </authorList>
    </citation>
    <scope>NUCLEOTIDE SEQUENCE [LARGE SCALE GENOMIC DNA]</scope>
</reference>
<evidence type="ECO:0000256" key="13">
    <source>
        <dbReference type="SAM" id="SignalP"/>
    </source>
</evidence>
<evidence type="ECO:0000256" key="11">
    <source>
        <dbReference type="ARBA" id="ARBA00052079"/>
    </source>
</evidence>
<proteinExistence type="predicted"/>
<protein>
    <recommendedName>
        <fullName evidence="12">limulus clotting factor C</fullName>
        <ecNumber evidence="12">3.4.21.84</ecNumber>
    </recommendedName>
</protein>
<dbReference type="InterPro" id="IPR018114">
    <property type="entry name" value="TRYPSIN_HIS"/>
</dbReference>
<keyword evidence="2" id="KW-0768">Sushi</keyword>
<dbReference type="CDD" id="cd00190">
    <property type="entry name" value="Tryp_SPc"/>
    <property type="match status" value="1"/>
</dbReference>
<dbReference type="PANTHER" id="PTHR24252:SF7">
    <property type="entry name" value="HYALIN"/>
    <property type="match status" value="1"/>
</dbReference>
<dbReference type="SUPFAM" id="SSF50494">
    <property type="entry name" value="Trypsin-like serine proteases"/>
    <property type="match status" value="1"/>
</dbReference>
<keyword evidence="16" id="KW-1185">Reference proteome</keyword>
<dbReference type="PROSITE" id="PS00134">
    <property type="entry name" value="TRYPSIN_HIS"/>
    <property type="match status" value="1"/>
</dbReference>
<gene>
    <name evidence="15" type="ORF">CDAR_113041</name>
</gene>
<dbReference type="GO" id="GO:0004252">
    <property type="term" value="F:serine-type endopeptidase activity"/>
    <property type="evidence" value="ECO:0007669"/>
    <property type="project" value="InterPro"/>
</dbReference>
<evidence type="ECO:0000256" key="9">
    <source>
        <dbReference type="ARBA" id="ARBA00022889"/>
    </source>
</evidence>
<evidence type="ECO:0000313" key="15">
    <source>
        <dbReference type="EMBL" id="GIY02343.1"/>
    </source>
</evidence>
<feature type="signal peptide" evidence="13">
    <location>
        <begin position="1"/>
        <end position="21"/>
    </location>
</feature>